<dbReference type="InterPro" id="IPR023214">
    <property type="entry name" value="HAD_sf"/>
</dbReference>
<feature type="domain" description="P-type ATPase A" evidence="12">
    <location>
        <begin position="354"/>
        <end position="468"/>
    </location>
</feature>
<evidence type="ECO:0000313" key="13">
    <source>
        <dbReference type="EMBL" id="KAF4666600.1"/>
    </source>
</evidence>
<accession>A0A7J6M5Z9</accession>
<dbReference type="PANTHER" id="PTHR45630">
    <property type="entry name" value="CATION-TRANSPORTING ATPASE-RELATED"/>
    <property type="match status" value="1"/>
</dbReference>
<dbReference type="InterPro" id="IPR008250">
    <property type="entry name" value="ATPase_P-typ_transduc_dom_A_sf"/>
</dbReference>
<gene>
    <name evidence="13" type="ORF">FOZ61_009540</name>
</gene>
<evidence type="ECO:0000313" key="14">
    <source>
        <dbReference type="Proteomes" id="UP000570595"/>
    </source>
</evidence>
<evidence type="ECO:0000256" key="4">
    <source>
        <dbReference type="ARBA" id="ARBA00022723"/>
    </source>
</evidence>
<dbReference type="InterPro" id="IPR018303">
    <property type="entry name" value="ATPase_P-typ_P_site"/>
</dbReference>
<evidence type="ECO:0000256" key="7">
    <source>
        <dbReference type="ARBA" id="ARBA00022842"/>
    </source>
</evidence>
<dbReference type="InterPro" id="IPR059000">
    <property type="entry name" value="ATPase_P-type_domA"/>
</dbReference>
<dbReference type="SUPFAM" id="SSF56784">
    <property type="entry name" value="HAD-like"/>
    <property type="match status" value="1"/>
</dbReference>
<evidence type="ECO:0000256" key="10">
    <source>
        <dbReference type="ARBA" id="ARBA00023136"/>
    </source>
</evidence>
<dbReference type="SUPFAM" id="SSF81653">
    <property type="entry name" value="Calcium ATPase, transduction domain A"/>
    <property type="match status" value="1"/>
</dbReference>
<feature type="transmembrane region" description="Helical" evidence="11">
    <location>
        <begin position="84"/>
        <end position="109"/>
    </location>
</feature>
<proteinExistence type="inferred from homology"/>
<feature type="transmembrane region" description="Helical" evidence="11">
    <location>
        <begin position="6"/>
        <end position="28"/>
    </location>
</feature>
<feature type="transmembrane region" description="Helical" evidence="11">
    <location>
        <begin position="1250"/>
        <end position="1275"/>
    </location>
</feature>
<dbReference type="Proteomes" id="UP000570595">
    <property type="component" value="Unassembled WGS sequence"/>
</dbReference>
<dbReference type="GO" id="GO:0140358">
    <property type="term" value="F:P-type transmembrane transporter activity"/>
    <property type="evidence" value="ECO:0007669"/>
    <property type="project" value="InterPro"/>
</dbReference>
<organism evidence="13 14">
    <name type="scientific">Perkinsus olseni</name>
    <name type="common">Perkinsus atlanticus</name>
    <dbReference type="NCBI Taxonomy" id="32597"/>
    <lineage>
        <taxon>Eukaryota</taxon>
        <taxon>Sar</taxon>
        <taxon>Alveolata</taxon>
        <taxon>Perkinsozoa</taxon>
        <taxon>Perkinsea</taxon>
        <taxon>Perkinsida</taxon>
        <taxon>Perkinsidae</taxon>
        <taxon>Perkinsus</taxon>
    </lineage>
</organism>
<dbReference type="EMBL" id="JABAHT010000070">
    <property type="protein sequence ID" value="KAF4666600.1"/>
    <property type="molecule type" value="Genomic_DNA"/>
</dbReference>
<dbReference type="PRINTS" id="PR00121">
    <property type="entry name" value="NAKATPASE"/>
</dbReference>
<evidence type="ECO:0000256" key="9">
    <source>
        <dbReference type="ARBA" id="ARBA00022989"/>
    </source>
</evidence>
<dbReference type="GO" id="GO:0019829">
    <property type="term" value="F:ATPase-coupled monoatomic cation transmembrane transporter activity"/>
    <property type="evidence" value="ECO:0007669"/>
    <property type="project" value="TreeGrafter"/>
</dbReference>
<dbReference type="InterPro" id="IPR001757">
    <property type="entry name" value="P_typ_ATPase"/>
</dbReference>
<dbReference type="GO" id="GO:0016020">
    <property type="term" value="C:membrane"/>
    <property type="evidence" value="ECO:0007669"/>
    <property type="project" value="UniProtKB-SubCell"/>
</dbReference>
<dbReference type="PANTHER" id="PTHR45630:SF11">
    <property type="entry name" value="CATION-TRANSPORTING P-TYPE ATPASE N-TERMINAL DOMAIN-CONTAINING PROTEIN"/>
    <property type="match status" value="1"/>
</dbReference>
<evidence type="ECO:0000259" key="12">
    <source>
        <dbReference type="Pfam" id="PF00122"/>
    </source>
</evidence>
<evidence type="ECO:0000256" key="2">
    <source>
        <dbReference type="ARBA" id="ARBA00006000"/>
    </source>
</evidence>
<comment type="similarity">
    <text evidence="2">Belongs to the cation transport ATPase (P-type) (TC 3.A.3) family. Type V subfamily.</text>
</comment>
<keyword evidence="10 11" id="KW-0472">Membrane</keyword>
<feature type="transmembrane region" description="Helical" evidence="11">
    <location>
        <begin position="1129"/>
        <end position="1148"/>
    </location>
</feature>
<dbReference type="InterPro" id="IPR036412">
    <property type="entry name" value="HAD-like_sf"/>
</dbReference>
<dbReference type="SFLD" id="SFLDS00003">
    <property type="entry name" value="Haloacid_Dehalogenase"/>
    <property type="match status" value="1"/>
</dbReference>
<feature type="transmembrane region" description="Helical" evidence="11">
    <location>
        <begin position="121"/>
        <end position="143"/>
    </location>
</feature>
<keyword evidence="6" id="KW-0067">ATP-binding</keyword>
<dbReference type="Gene3D" id="3.40.1110.10">
    <property type="entry name" value="Calcium-transporting ATPase, cytoplasmic domain N"/>
    <property type="match status" value="1"/>
</dbReference>
<dbReference type="InterPro" id="IPR023298">
    <property type="entry name" value="ATPase_P-typ_TM_dom_sf"/>
</dbReference>
<keyword evidence="3 11" id="KW-0812">Transmembrane</keyword>
<evidence type="ECO:0000256" key="8">
    <source>
        <dbReference type="ARBA" id="ARBA00022967"/>
    </source>
</evidence>
<dbReference type="InterPro" id="IPR044492">
    <property type="entry name" value="P_typ_ATPase_HD_dom"/>
</dbReference>
<dbReference type="GO" id="GO:0046872">
    <property type="term" value="F:metal ion binding"/>
    <property type="evidence" value="ECO:0007669"/>
    <property type="project" value="UniProtKB-KW"/>
</dbReference>
<keyword evidence="4" id="KW-0479">Metal-binding</keyword>
<protein>
    <recommendedName>
        <fullName evidence="12">P-type ATPase A domain-containing protein</fullName>
    </recommendedName>
</protein>
<dbReference type="Gene3D" id="2.70.150.10">
    <property type="entry name" value="Calcium-transporting ATPase, cytoplasmic transduction domain A"/>
    <property type="match status" value="1"/>
</dbReference>
<dbReference type="InterPro" id="IPR006544">
    <property type="entry name" value="P-type_TPase_V"/>
</dbReference>
<feature type="transmembrane region" description="Helical" evidence="11">
    <location>
        <begin position="321"/>
        <end position="340"/>
    </location>
</feature>
<dbReference type="NCBIfam" id="TIGR01494">
    <property type="entry name" value="ATPase_P-type"/>
    <property type="match status" value="2"/>
</dbReference>
<evidence type="ECO:0000256" key="3">
    <source>
        <dbReference type="ARBA" id="ARBA00022692"/>
    </source>
</evidence>
<reference evidence="13 14" key="1">
    <citation type="submission" date="2020-04" db="EMBL/GenBank/DDBJ databases">
        <title>Perkinsus olseni comparative genomics.</title>
        <authorList>
            <person name="Bogema D.R."/>
        </authorList>
    </citation>
    <scope>NUCLEOTIDE SEQUENCE [LARGE SCALE GENOMIC DNA]</scope>
    <source>
        <strain evidence="13">ATCC PRA-179</strain>
    </source>
</reference>
<feature type="transmembrane region" description="Helical" evidence="11">
    <location>
        <begin position="974"/>
        <end position="996"/>
    </location>
</feature>
<dbReference type="SFLD" id="SFLDF00027">
    <property type="entry name" value="p-type_atpase"/>
    <property type="match status" value="1"/>
</dbReference>
<feature type="transmembrane region" description="Helical" evidence="11">
    <location>
        <begin position="1002"/>
        <end position="1025"/>
    </location>
</feature>
<evidence type="ECO:0000256" key="5">
    <source>
        <dbReference type="ARBA" id="ARBA00022741"/>
    </source>
</evidence>
<evidence type="ECO:0000256" key="1">
    <source>
        <dbReference type="ARBA" id="ARBA00004141"/>
    </source>
</evidence>
<dbReference type="SFLD" id="SFLDG00002">
    <property type="entry name" value="C1.7:_P-type_atpase_like"/>
    <property type="match status" value="1"/>
</dbReference>
<comment type="subcellular location">
    <subcellularLocation>
        <location evidence="1">Membrane</location>
        <topology evidence="1">Multi-pass membrane protein</topology>
    </subcellularLocation>
</comment>
<keyword evidence="9 11" id="KW-1133">Transmembrane helix</keyword>
<dbReference type="PRINTS" id="PR00119">
    <property type="entry name" value="CATATPASE"/>
</dbReference>
<sequence length="1292" mass="142708">MDFETSFILGYVLGILVLACVSIGFAIYRTIYCENLVKHRTCDKKRAAQPLGARRLTFHSTGEDKEKLLLQSGFNRSLLGESILIGWFALMVAAFIAMAVLATVSYYYALYTSWGTDWNGIMGPYIVVFAIFHVIVAFMIQFYDAIRTKFMLPEVDLGRATHVLIEEEVPEMDDSDMVDPGMAKEERTPKLFKNLLKAWRGFVLRYKQASRKTLVKIENEDGDRTIEYTCVRYHYDGGSDRFRPVGCDEDVSVADTVNLLNAGGLTEPQGESIRRVVGTNEIRVRVPGIIESLITEFSSLFYVVQSMGSWTYLGYSGWNVGLVWLLMMIVTGCVKALFIVRRGQKKISKLAQHSADVKVLRNSSWVVVDSKEVVLGDIIMIEEQEHLPCDGYIVDGTVVANESMLTGEPLPVQKVAVEKYDGAKFTAKNMVYAGTLCMQSTGPHLGHAVMVVTAIGGLTTKGQLVRMVMFPQSVRFKYHDQLPIVYGIMFAYAILLSVLYFVLTDMGDWIVTVLQVLVSVLQSLNPMLPVAMVMGQTVAAKRLRNHHKIFCLQPERIPVAGKISVMVFDKTGTITKDGMELSGAVPVEDGTFSTRIDLSRTSEGDKLCGCMSVSDKVAKSPLLLQYGLAACHTVTSMRSGRLVGNQVEVAMVEASGWALPEVGSAEMLLTSPDGSSQLRVVRQLEFEHTRMTSGCVVKDEEGRLIVIIKGSYERVQAGCKASAVPQDYVEVCEGLSSGNFYVLGMGYKLLDAGLDDGAVLKMTRDELERGLSLVGLLLFKNEVKPDSALAINMLREGDVRSVVCTGDNPLTAIGISKEVGIIDTTRPVLLGDVDQQQRLVWSDPDQSSLQDIIPIKGVHQLVVTRRAWRYLYHEEPDKLEKYWYDILVYARMKPSDKVTVVKWYQSRKLVVGMCGDGGNDCGALRAAHAAMALSQAEASMVSPFSSCRDGCSLITVVDLIREGRACLATNLATYSYYIVYAFVLTGVRISGTIIGNNNLGEWVYLMTDLLLGVGMVWTMTLSGPTKKLAPYRPTASLLGWGTILACAVPIVCSYLCQIIAYAILWSPKNADWYYYVNTLDLNIQAKDWTKKGDNYDSAVQVFVLLVILVTHCYTASYGGAFRCNILRNWSLNIFYLAFTALSFALLWVDPCDLSCVYRVSCDSGASLATGEIPFVSQFSVGNIGGCFLGTQIHRYQQLGFPNWTPDAADNCMPPAEALKLLPYDSPEISTLGYDGPNNVFSTGYRIDDTIILGSAVLFLHLFVKVGLLGPVASLIRRWQRSRKSSVDSPPSV</sequence>
<dbReference type="PROSITE" id="PS00154">
    <property type="entry name" value="ATPASE_E1_E2"/>
    <property type="match status" value="1"/>
</dbReference>
<dbReference type="GO" id="GO:0016887">
    <property type="term" value="F:ATP hydrolysis activity"/>
    <property type="evidence" value="ECO:0007669"/>
    <property type="project" value="InterPro"/>
</dbReference>
<name>A0A7J6M5Z9_PEROL</name>
<evidence type="ECO:0000256" key="6">
    <source>
        <dbReference type="ARBA" id="ARBA00022840"/>
    </source>
</evidence>
<dbReference type="InterPro" id="IPR023299">
    <property type="entry name" value="ATPase_P-typ_cyto_dom_N"/>
</dbReference>
<feature type="transmembrane region" description="Helical" evidence="11">
    <location>
        <begin position="1037"/>
        <end position="1064"/>
    </location>
</feature>
<dbReference type="SUPFAM" id="SSF81665">
    <property type="entry name" value="Calcium ATPase, transmembrane domain M"/>
    <property type="match status" value="1"/>
</dbReference>
<comment type="caution">
    <text evidence="13">The sequence shown here is derived from an EMBL/GenBank/DDBJ whole genome shotgun (WGS) entry which is preliminary data.</text>
</comment>
<keyword evidence="8" id="KW-1278">Translocase</keyword>
<dbReference type="Pfam" id="PF00122">
    <property type="entry name" value="E1-E2_ATPase"/>
    <property type="match status" value="1"/>
</dbReference>
<dbReference type="OrthoDB" id="425043at2759"/>
<keyword evidence="7" id="KW-0460">Magnesium</keyword>
<dbReference type="GO" id="GO:0005524">
    <property type="term" value="F:ATP binding"/>
    <property type="evidence" value="ECO:0007669"/>
    <property type="project" value="UniProtKB-KW"/>
</dbReference>
<dbReference type="Gene3D" id="3.40.50.1000">
    <property type="entry name" value="HAD superfamily/HAD-like"/>
    <property type="match status" value="1"/>
</dbReference>
<dbReference type="SUPFAM" id="SSF81660">
    <property type="entry name" value="Metal cation-transporting ATPase, ATP-binding domain N"/>
    <property type="match status" value="1"/>
</dbReference>
<feature type="transmembrane region" description="Helical" evidence="11">
    <location>
        <begin position="1098"/>
        <end position="1117"/>
    </location>
</feature>
<feature type="transmembrane region" description="Helical" evidence="11">
    <location>
        <begin position="509"/>
        <end position="534"/>
    </location>
</feature>
<keyword evidence="5" id="KW-0547">Nucleotide-binding</keyword>
<evidence type="ECO:0000256" key="11">
    <source>
        <dbReference type="SAM" id="Phobius"/>
    </source>
</evidence>
<feature type="transmembrane region" description="Helical" evidence="11">
    <location>
        <begin position="484"/>
        <end position="503"/>
    </location>
</feature>